<organism evidence="11 12">
    <name type="scientific">Nocardia vermiculata</name>
    <dbReference type="NCBI Taxonomy" id="257274"/>
    <lineage>
        <taxon>Bacteria</taxon>
        <taxon>Bacillati</taxon>
        <taxon>Actinomycetota</taxon>
        <taxon>Actinomycetes</taxon>
        <taxon>Mycobacteriales</taxon>
        <taxon>Nocardiaceae</taxon>
        <taxon>Nocardia</taxon>
    </lineage>
</organism>
<feature type="domain" description="Polymerase nucleotidyl transferase" evidence="10">
    <location>
        <begin position="12"/>
        <end position="93"/>
    </location>
</feature>
<dbReference type="GO" id="GO:0005524">
    <property type="term" value="F:ATP binding"/>
    <property type="evidence" value="ECO:0007669"/>
    <property type="project" value="UniProtKB-KW"/>
</dbReference>
<dbReference type="PANTHER" id="PTHR33571:SF12">
    <property type="entry name" value="BSL3053 PROTEIN"/>
    <property type="match status" value="1"/>
</dbReference>
<dbReference type="PANTHER" id="PTHR33571">
    <property type="entry name" value="SSL8005 PROTEIN"/>
    <property type="match status" value="1"/>
</dbReference>
<dbReference type="CDD" id="cd05403">
    <property type="entry name" value="NT_KNTase_like"/>
    <property type="match status" value="1"/>
</dbReference>
<proteinExistence type="inferred from homology"/>
<evidence type="ECO:0000256" key="6">
    <source>
        <dbReference type="ARBA" id="ARBA00022741"/>
    </source>
</evidence>
<keyword evidence="6" id="KW-0547">Nucleotide-binding</keyword>
<evidence type="ECO:0000256" key="7">
    <source>
        <dbReference type="ARBA" id="ARBA00022840"/>
    </source>
</evidence>
<dbReference type="Pfam" id="PF01909">
    <property type="entry name" value="NTP_transf_2"/>
    <property type="match status" value="1"/>
</dbReference>
<reference evidence="11 12" key="1">
    <citation type="submission" date="2020-04" db="EMBL/GenBank/DDBJ databases">
        <title>MicrobeNet Type strains.</title>
        <authorList>
            <person name="Nicholson A.C."/>
        </authorList>
    </citation>
    <scope>NUCLEOTIDE SEQUENCE [LARGE SCALE GENOMIC DNA]</scope>
    <source>
        <strain evidence="11 12">JCM 12354</strain>
    </source>
</reference>
<keyword evidence="2" id="KW-1277">Toxin-antitoxin system</keyword>
<evidence type="ECO:0000313" key="11">
    <source>
        <dbReference type="EMBL" id="NKY48920.1"/>
    </source>
</evidence>
<dbReference type="Proteomes" id="UP000565711">
    <property type="component" value="Unassembled WGS sequence"/>
</dbReference>
<dbReference type="GO" id="GO:0016779">
    <property type="term" value="F:nucleotidyltransferase activity"/>
    <property type="evidence" value="ECO:0007669"/>
    <property type="project" value="UniProtKB-KW"/>
</dbReference>
<dbReference type="InterPro" id="IPR043519">
    <property type="entry name" value="NT_sf"/>
</dbReference>
<gene>
    <name evidence="11" type="ORF">HGA08_01685</name>
</gene>
<protein>
    <submittedName>
        <fullName evidence="11">Nucleotidyltransferase family protein</fullName>
    </submittedName>
</protein>
<name>A0A846XSR7_9NOCA</name>
<dbReference type="EMBL" id="JAAXOP010000001">
    <property type="protein sequence ID" value="NKY48920.1"/>
    <property type="molecule type" value="Genomic_DNA"/>
</dbReference>
<dbReference type="InterPro" id="IPR002934">
    <property type="entry name" value="Polymerase_NTP_transf_dom"/>
</dbReference>
<keyword evidence="4" id="KW-0548">Nucleotidyltransferase</keyword>
<dbReference type="AlphaFoldDB" id="A0A846XSR7"/>
<keyword evidence="7" id="KW-0067">ATP-binding</keyword>
<keyword evidence="5" id="KW-0479">Metal-binding</keyword>
<evidence type="ECO:0000313" key="12">
    <source>
        <dbReference type="Proteomes" id="UP000565711"/>
    </source>
</evidence>
<dbReference type="SUPFAM" id="SSF81301">
    <property type="entry name" value="Nucleotidyltransferase"/>
    <property type="match status" value="1"/>
</dbReference>
<keyword evidence="3 11" id="KW-0808">Transferase</keyword>
<keyword evidence="12" id="KW-1185">Reference proteome</keyword>
<evidence type="ECO:0000256" key="2">
    <source>
        <dbReference type="ARBA" id="ARBA00022649"/>
    </source>
</evidence>
<dbReference type="GO" id="GO:0046872">
    <property type="term" value="F:metal ion binding"/>
    <property type="evidence" value="ECO:0007669"/>
    <property type="project" value="UniProtKB-KW"/>
</dbReference>
<evidence type="ECO:0000256" key="5">
    <source>
        <dbReference type="ARBA" id="ARBA00022723"/>
    </source>
</evidence>
<evidence type="ECO:0000256" key="1">
    <source>
        <dbReference type="ARBA" id="ARBA00001946"/>
    </source>
</evidence>
<dbReference type="Gene3D" id="3.30.460.10">
    <property type="entry name" value="Beta Polymerase, domain 2"/>
    <property type="match status" value="1"/>
</dbReference>
<dbReference type="InterPro" id="IPR052038">
    <property type="entry name" value="Type-VII_TA_antitoxin"/>
</dbReference>
<comment type="cofactor">
    <cofactor evidence="1">
        <name>Mg(2+)</name>
        <dbReference type="ChEBI" id="CHEBI:18420"/>
    </cofactor>
</comment>
<comment type="caution">
    <text evidence="11">The sequence shown here is derived from an EMBL/GenBank/DDBJ whole genome shotgun (WGS) entry which is preliminary data.</text>
</comment>
<evidence type="ECO:0000256" key="4">
    <source>
        <dbReference type="ARBA" id="ARBA00022695"/>
    </source>
</evidence>
<comment type="similarity">
    <text evidence="9">Belongs to the MntA antitoxin family.</text>
</comment>
<evidence type="ECO:0000256" key="3">
    <source>
        <dbReference type="ARBA" id="ARBA00022679"/>
    </source>
</evidence>
<keyword evidence="8" id="KW-0460">Magnesium</keyword>
<sequence length="98" mass="10947">MTIDFDALLPQLRALCDKYDIVELSVFGSVARGTDRPDSDVDLLYVLKPGSEMGLEFFGLRDELEQLLGRPVDVVSKNGLNWIVRDRVLDDAKVLHAA</sequence>
<evidence type="ECO:0000256" key="9">
    <source>
        <dbReference type="ARBA" id="ARBA00038276"/>
    </source>
</evidence>
<evidence type="ECO:0000259" key="10">
    <source>
        <dbReference type="Pfam" id="PF01909"/>
    </source>
</evidence>
<accession>A0A846XSR7</accession>
<evidence type="ECO:0000256" key="8">
    <source>
        <dbReference type="ARBA" id="ARBA00022842"/>
    </source>
</evidence>
<dbReference type="RefSeq" id="WP_067869757.1">
    <property type="nucleotide sequence ID" value="NZ_JAAXOP010000001.1"/>
</dbReference>